<gene>
    <name evidence="2" type="ORF">C0Q70_12232</name>
</gene>
<keyword evidence="3" id="KW-1185">Reference proteome</keyword>
<feature type="compositionally biased region" description="Low complexity" evidence="1">
    <location>
        <begin position="266"/>
        <end position="288"/>
    </location>
</feature>
<evidence type="ECO:0000313" key="3">
    <source>
        <dbReference type="Proteomes" id="UP000245119"/>
    </source>
</evidence>
<protein>
    <submittedName>
        <fullName evidence="2">Uncharacterized protein</fullName>
    </submittedName>
</protein>
<feature type="compositionally biased region" description="Basic residues" evidence="1">
    <location>
        <begin position="486"/>
        <end position="496"/>
    </location>
</feature>
<dbReference type="AlphaFoldDB" id="A0A2T7P0Z6"/>
<evidence type="ECO:0000313" key="2">
    <source>
        <dbReference type="EMBL" id="PVD27082.1"/>
    </source>
</evidence>
<organism evidence="2 3">
    <name type="scientific">Pomacea canaliculata</name>
    <name type="common">Golden apple snail</name>
    <dbReference type="NCBI Taxonomy" id="400727"/>
    <lineage>
        <taxon>Eukaryota</taxon>
        <taxon>Metazoa</taxon>
        <taxon>Spiralia</taxon>
        <taxon>Lophotrochozoa</taxon>
        <taxon>Mollusca</taxon>
        <taxon>Gastropoda</taxon>
        <taxon>Caenogastropoda</taxon>
        <taxon>Architaenioglossa</taxon>
        <taxon>Ampullarioidea</taxon>
        <taxon>Ampullariidae</taxon>
        <taxon>Pomacea</taxon>
    </lineage>
</organism>
<feature type="compositionally biased region" description="Basic and acidic residues" evidence="1">
    <location>
        <begin position="13"/>
        <end position="27"/>
    </location>
</feature>
<evidence type="ECO:0000256" key="1">
    <source>
        <dbReference type="SAM" id="MobiDB-lite"/>
    </source>
</evidence>
<feature type="compositionally biased region" description="Acidic residues" evidence="1">
    <location>
        <begin position="433"/>
        <end position="446"/>
    </location>
</feature>
<dbReference type="OrthoDB" id="6130672at2759"/>
<feature type="compositionally biased region" description="Basic and acidic residues" evidence="1">
    <location>
        <begin position="323"/>
        <end position="345"/>
    </location>
</feature>
<feature type="region of interest" description="Disordered" evidence="1">
    <location>
        <begin position="433"/>
        <end position="459"/>
    </location>
</feature>
<dbReference type="Proteomes" id="UP000245119">
    <property type="component" value="Linkage Group LG7"/>
</dbReference>
<feature type="compositionally biased region" description="Basic residues" evidence="1">
    <location>
        <begin position="634"/>
        <end position="675"/>
    </location>
</feature>
<feature type="compositionally biased region" description="Polar residues" evidence="1">
    <location>
        <begin position="767"/>
        <end position="776"/>
    </location>
</feature>
<dbReference type="EMBL" id="PZQS01000007">
    <property type="protein sequence ID" value="PVD27082.1"/>
    <property type="molecule type" value="Genomic_DNA"/>
</dbReference>
<proteinExistence type="predicted"/>
<feature type="compositionally biased region" description="Basic residues" evidence="1">
    <location>
        <begin position="310"/>
        <end position="322"/>
    </location>
</feature>
<reference evidence="2 3" key="1">
    <citation type="submission" date="2018-04" db="EMBL/GenBank/DDBJ databases">
        <title>The genome of golden apple snail Pomacea canaliculata provides insight into stress tolerance and invasive adaptation.</title>
        <authorList>
            <person name="Liu C."/>
            <person name="Liu B."/>
            <person name="Ren Y."/>
            <person name="Zhang Y."/>
            <person name="Wang H."/>
            <person name="Li S."/>
            <person name="Jiang F."/>
            <person name="Yin L."/>
            <person name="Zhang G."/>
            <person name="Qian W."/>
            <person name="Fan W."/>
        </authorList>
    </citation>
    <scope>NUCLEOTIDE SEQUENCE [LARGE SCALE GENOMIC DNA]</scope>
    <source>
        <strain evidence="2">SZHN2017</strain>
        <tissue evidence="2">Muscle</tissue>
    </source>
</reference>
<feature type="compositionally biased region" description="Basic and acidic residues" evidence="1">
    <location>
        <begin position="691"/>
        <end position="708"/>
    </location>
</feature>
<accession>A0A2T7P0Z6</accession>
<comment type="caution">
    <text evidence="2">The sequence shown here is derived from an EMBL/GenBank/DDBJ whole genome shotgun (WGS) entry which is preliminary data.</text>
</comment>
<feature type="region of interest" description="Disordered" evidence="1">
    <location>
        <begin position="476"/>
        <end position="526"/>
    </location>
</feature>
<feature type="compositionally biased region" description="Basic residues" evidence="1">
    <location>
        <begin position="1"/>
        <end position="12"/>
    </location>
</feature>
<feature type="compositionally biased region" description="Basic and acidic residues" evidence="1">
    <location>
        <begin position="727"/>
        <end position="738"/>
    </location>
</feature>
<feature type="region of interest" description="Disordered" evidence="1">
    <location>
        <begin position="307"/>
        <end position="345"/>
    </location>
</feature>
<feature type="region of interest" description="Disordered" evidence="1">
    <location>
        <begin position="569"/>
        <end position="593"/>
    </location>
</feature>
<feature type="region of interest" description="Disordered" evidence="1">
    <location>
        <begin position="255"/>
        <end position="288"/>
    </location>
</feature>
<feature type="region of interest" description="Disordered" evidence="1">
    <location>
        <begin position="1"/>
        <end position="57"/>
    </location>
</feature>
<feature type="compositionally biased region" description="Basic and acidic residues" evidence="1">
    <location>
        <begin position="778"/>
        <end position="788"/>
    </location>
</feature>
<feature type="region of interest" description="Disordered" evidence="1">
    <location>
        <begin position="609"/>
        <end position="834"/>
    </location>
</feature>
<name>A0A2T7P0Z6_POMCA</name>
<sequence length="943" mass="101848">MFRWLKDRKKGKKQAEGGVRSKEDDYGFKQGFPDMKRDLPPTPDVTSASSAATDDDRSVHIYEEIPDLPFRCTPEGELRIRLVRESDGGGVENCHLGSGSAGGATRDVSPYMVVPLERLMGTPLEFRPPRPELHGGSFAGAVVGHQRRYRAQCDGCSTSCTCEGSSEGTTTPSWDDSSVFSSTLGAAAGGGGSSAAGDISDRLLSAINLTRLLTAIRLSSSSADTLTTSPICIGMDKDGKNFSVSLNVTPVSHTTAINDDVDEDSNNNNNEHLTRGPDAGDAPGPGEAAELDQAKIDAIISKLCPDTSRQHHHHHHHHHHHRDSQLHGHVQFHDPKSSCQDGDDRFGDLTRATSECEEAESGLDGALSQRYLAAQRGENSDTCCEYDVSTSTSSESDQVSYDYYLAKVQRTRSLECAVQKLIRRSDSDGDCYCDSDGEEVDDEVEEKVDGSKDVDVEEEEEVCECAADGIGRHREAKDGFYTGSRPRGRTTRRRKTPSQPEAELAADSDDGTMADMSESENSSGYYESAAQFEPGLATTRGAKEGVPTRTRKRISSVASEAAVRATRNVSSLGADGGPARGLHSFPSSVADPTTPTVRISLAANLPRDRSCSLPSLTAPDGTPLSLALQPSRGKSCKGKCSSGRKNHHHQHSHHHHHHSHRHRHCRHRSPSRSCKHPGERCRSNDSGLGEIGKKVKSDPNGTKAKDDDGGQSSEQTKGGLKRSGVKGRGDSDKVHADSELWTMSGKIDGSIKQKHCPGEKSGYKDTPGNTKSSSRSQRAREGQGDPYDHYFPLFQQPHHDSETAGRKGPPTRVLKTTPKNSRCKSGGKAEGRKKTGLSELELHPPKMGCEEEGACRDSRSLHYAAGEVYSIPTSLPDPSATSSYSAVRALKSVSSVPSKLSLARHIPESSEVYGTRGGANGSNNRLLSDLIMLNYNRQVFNHV</sequence>